<dbReference type="Proteomes" id="UP000623129">
    <property type="component" value="Unassembled WGS sequence"/>
</dbReference>
<dbReference type="Gene3D" id="6.10.250.3030">
    <property type="match status" value="1"/>
</dbReference>
<accession>A0A833VWV3</accession>
<dbReference type="InterPro" id="IPR056423">
    <property type="entry name" value="BACK_BPM_SPOP"/>
</dbReference>
<dbReference type="AlphaFoldDB" id="A0A833VWV3"/>
<protein>
    <submittedName>
        <fullName evidence="4">BTB/POZ and MATH domain-containing protein 2-like protein</fullName>
    </submittedName>
</protein>
<keyword evidence="5" id="KW-1185">Reference proteome</keyword>
<name>A0A833VWV3_9POAL</name>
<feature type="domain" description="BTB" evidence="3">
    <location>
        <begin position="40"/>
        <end position="108"/>
    </location>
</feature>
<evidence type="ECO:0000256" key="1">
    <source>
        <dbReference type="ARBA" id="ARBA00004906"/>
    </source>
</evidence>
<evidence type="ECO:0000313" key="5">
    <source>
        <dbReference type="Proteomes" id="UP000623129"/>
    </source>
</evidence>
<reference evidence="4" key="1">
    <citation type="submission" date="2020-01" db="EMBL/GenBank/DDBJ databases">
        <title>Genome sequence of Kobresia littledalei, the first chromosome-level genome in the family Cyperaceae.</title>
        <authorList>
            <person name="Qu G."/>
        </authorList>
    </citation>
    <scope>NUCLEOTIDE SEQUENCE</scope>
    <source>
        <strain evidence="4">C.B.Clarke</strain>
        <tissue evidence="4">Leaf</tissue>
    </source>
</reference>
<dbReference type="Pfam" id="PF24570">
    <property type="entry name" value="BACK_BPM_SPOP"/>
    <property type="match status" value="1"/>
</dbReference>
<dbReference type="PANTHER" id="PTHR26379">
    <property type="entry name" value="BTB/POZ AND MATH DOMAIN-CONTAINING PROTEIN 1"/>
    <property type="match status" value="1"/>
</dbReference>
<evidence type="ECO:0000313" key="4">
    <source>
        <dbReference type="EMBL" id="KAF3338833.1"/>
    </source>
</evidence>
<dbReference type="OrthoDB" id="6359816at2759"/>
<dbReference type="GO" id="GO:0016567">
    <property type="term" value="P:protein ubiquitination"/>
    <property type="evidence" value="ECO:0007669"/>
    <property type="project" value="InterPro"/>
</dbReference>
<dbReference type="InterPro" id="IPR045005">
    <property type="entry name" value="BPM1-6"/>
</dbReference>
<comment type="pathway">
    <text evidence="1">Protein modification; protein ubiquitination.</text>
</comment>
<dbReference type="PROSITE" id="PS50097">
    <property type="entry name" value="BTB"/>
    <property type="match status" value="1"/>
</dbReference>
<evidence type="ECO:0000259" key="3">
    <source>
        <dbReference type="PROSITE" id="PS50097"/>
    </source>
</evidence>
<dbReference type="PANTHER" id="PTHR26379:SF187">
    <property type="entry name" value="OS07G0655300 PROTEIN"/>
    <property type="match status" value="1"/>
</dbReference>
<dbReference type="SMART" id="SM00225">
    <property type="entry name" value="BTB"/>
    <property type="match status" value="1"/>
</dbReference>
<dbReference type="EMBL" id="SWLB01000004">
    <property type="protein sequence ID" value="KAF3338833.1"/>
    <property type="molecule type" value="Genomic_DNA"/>
</dbReference>
<comment type="caution">
    <text evidence="4">The sequence shown here is derived from an EMBL/GenBank/DDBJ whole genome shotgun (WGS) entry which is preliminary data.</text>
</comment>
<dbReference type="InterPro" id="IPR011333">
    <property type="entry name" value="SKP1/BTB/POZ_sf"/>
</dbReference>
<organism evidence="4 5">
    <name type="scientific">Carex littledalei</name>
    <dbReference type="NCBI Taxonomy" id="544730"/>
    <lineage>
        <taxon>Eukaryota</taxon>
        <taxon>Viridiplantae</taxon>
        <taxon>Streptophyta</taxon>
        <taxon>Embryophyta</taxon>
        <taxon>Tracheophyta</taxon>
        <taxon>Spermatophyta</taxon>
        <taxon>Magnoliopsida</taxon>
        <taxon>Liliopsida</taxon>
        <taxon>Poales</taxon>
        <taxon>Cyperaceae</taxon>
        <taxon>Cyperoideae</taxon>
        <taxon>Cariceae</taxon>
        <taxon>Carex</taxon>
        <taxon>Carex subgen. Euthyceras</taxon>
    </lineage>
</organism>
<gene>
    <name evidence="4" type="ORF">FCM35_KLT16304</name>
</gene>
<dbReference type="Gene3D" id="3.30.710.10">
    <property type="entry name" value="Potassium Channel Kv1.1, Chain A"/>
    <property type="match status" value="1"/>
</dbReference>
<dbReference type="InterPro" id="IPR000210">
    <property type="entry name" value="BTB/POZ_dom"/>
</dbReference>
<evidence type="ECO:0000256" key="2">
    <source>
        <dbReference type="ARBA" id="ARBA00010846"/>
    </source>
</evidence>
<proteinExistence type="inferred from homology"/>
<sequence length="195" mass="22352">MGHQLLPPMVQLVFFILRRATERRQVQIDFGELLVSGEGADVTFEVKGKLFPAHKCILATRSPYFRAEFFGPMRQPEMEEHTKVKDMEPAVFMALLHYIHTDSLSKIEQDLQFTRTTLADKLLAVADQFLVEKIICEDILCDKISIENAAIRLVLAEIHNCGRLRNAWLEFLADTDNMSLVMLTEGFRQINLNCP</sequence>
<comment type="similarity">
    <text evidence="2">Belongs to the Tdpoz family.</text>
</comment>
<dbReference type="SUPFAM" id="SSF54695">
    <property type="entry name" value="POZ domain"/>
    <property type="match status" value="1"/>
</dbReference>
<dbReference type="Pfam" id="PF00651">
    <property type="entry name" value="BTB"/>
    <property type="match status" value="1"/>
</dbReference>